<keyword evidence="1" id="KW-0732">Signal</keyword>
<dbReference type="AlphaFoldDB" id="A0A6N8JHU9"/>
<feature type="signal peptide" evidence="1">
    <location>
        <begin position="1"/>
        <end position="19"/>
    </location>
</feature>
<dbReference type="InterPro" id="IPR036116">
    <property type="entry name" value="FN3_sf"/>
</dbReference>
<comment type="caution">
    <text evidence="2">The sequence shown here is derived from an EMBL/GenBank/DDBJ whole genome shotgun (WGS) entry which is preliminary data.</text>
</comment>
<gene>
    <name evidence="2" type="ORF">GO495_25360</name>
</gene>
<keyword evidence="3" id="KW-1185">Reference proteome</keyword>
<sequence>MYRFILFFLLLSSSCAVYAQQKEHRIAGLADAGKDKIRLRWSPASYISWEMGNKYGYTVERFTVAINGQLVTKPQPVLLTPQPLKPYTLEQMKAAADKDERIGIIAELIYGEKAEKLKPEAGIGAYFENQNQNDWRMAMALLSCDLSINAAKSAGLFLEDNNVKKGERYAYRISLAKQPVNLTIDTAIVVASLDEPTLLSPPQELAIVGADSTVTLGWLTAFNKNMYTAYQVERSTDGKNFKPVTDLPVMPTGPDKAGFSYYQDSLPDNENKYIYRVRGITPFADYGPYSKTVEGSGVASVSDRPVMDTIIVIDNKKIQLRWFLPGELSKQLSKIIITRSANGKGPFEPLATLKSPVYTFTDDKPLGSNYYRIKGITKSGKTIYSFPYFAQVIDTIPPVIPTGLIGKVDSTGIVSLQWDVNKEKDLQGYRVFRANGPKEEFVEVTRVILTAPVFTDTVTLHTLTSKVYYEIIAVDKNYNTSGYTPYLALKRPDTIAPSSPVITRAYRSDSLHAIVLEWHNSSSEDVVKYTLYSINAKDSSRKTVAAWDTLNKREKYTDTALQTGNTYYYELEVADDSGNKAKELSGDIWFEAAKRPAVKNINAVPDQDKKQIVLNWLYNQPEVKQFRIFRAKNDSPFLLFSTLDGVNRQWADNDVFLGNVYKYKIIAVLKGDMKTEMSKVIEVKY</sequence>
<organism evidence="2 3">
    <name type="scientific">Chitinophaga oryziterrae</name>
    <dbReference type="NCBI Taxonomy" id="1031224"/>
    <lineage>
        <taxon>Bacteria</taxon>
        <taxon>Pseudomonadati</taxon>
        <taxon>Bacteroidota</taxon>
        <taxon>Chitinophagia</taxon>
        <taxon>Chitinophagales</taxon>
        <taxon>Chitinophagaceae</taxon>
        <taxon>Chitinophaga</taxon>
    </lineage>
</organism>
<name>A0A6N8JHU9_9BACT</name>
<feature type="chain" id="PRO_5026798962" description="Fibronectin type III domain-containing protein" evidence="1">
    <location>
        <begin position="20"/>
        <end position="685"/>
    </location>
</feature>
<proteinExistence type="predicted"/>
<reference evidence="2 3" key="1">
    <citation type="submission" date="2019-12" db="EMBL/GenBank/DDBJ databases">
        <title>The draft genomic sequence of strain Chitinophaga oryziterrae JCM 16595.</title>
        <authorList>
            <person name="Zhang X."/>
        </authorList>
    </citation>
    <scope>NUCLEOTIDE SEQUENCE [LARGE SCALE GENOMIC DNA]</scope>
    <source>
        <strain evidence="2 3">JCM 16595</strain>
    </source>
</reference>
<evidence type="ECO:0000313" key="3">
    <source>
        <dbReference type="Proteomes" id="UP000468388"/>
    </source>
</evidence>
<evidence type="ECO:0008006" key="4">
    <source>
        <dbReference type="Google" id="ProtNLM"/>
    </source>
</evidence>
<evidence type="ECO:0000313" key="2">
    <source>
        <dbReference type="EMBL" id="MVT43949.1"/>
    </source>
</evidence>
<dbReference type="SUPFAM" id="SSF49265">
    <property type="entry name" value="Fibronectin type III"/>
    <property type="match status" value="2"/>
</dbReference>
<dbReference type="Proteomes" id="UP000468388">
    <property type="component" value="Unassembled WGS sequence"/>
</dbReference>
<dbReference type="PROSITE" id="PS51257">
    <property type="entry name" value="PROKAR_LIPOPROTEIN"/>
    <property type="match status" value="1"/>
</dbReference>
<dbReference type="InterPro" id="IPR013783">
    <property type="entry name" value="Ig-like_fold"/>
</dbReference>
<protein>
    <recommendedName>
        <fullName evidence="4">Fibronectin type III domain-containing protein</fullName>
    </recommendedName>
</protein>
<evidence type="ECO:0000256" key="1">
    <source>
        <dbReference type="SAM" id="SignalP"/>
    </source>
</evidence>
<accession>A0A6N8JHU9</accession>
<dbReference type="RefSeq" id="WP_157302756.1">
    <property type="nucleotide sequence ID" value="NZ_BAAAZB010000001.1"/>
</dbReference>
<dbReference type="EMBL" id="WRXO01000009">
    <property type="protein sequence ID" value="MVT43949.1"/>
    <property type="molecule type" value="Genomic_DNA"/>
</dbReference>
<dbReference type="OrthoDB" id="923194at2"/>
<dbReference type="Gene3D" id="2.60.40.10">
    <property type="entry name" value="Immunoglobulins"/>
    <property type="match status" value="4"/>
</dbReference>